<keyword evidence="1" id="KW-0472">Membrane</keyword>
<protein>
    <submittedName>
        <fullName evidence="2">Uncharacterized protein</fullName>
    </submittedName>
</protein>
<dbReference type="Proteomes" id="UP000010474">
    <property type="component" value="Plasmid pANACY.03"/>
</dbReference>
<evidence type="ECO:0000256" key="1">
    <source>
        <dbReference type="SAM" id="Phobius"/>
    </source>
</evidence>
<dbReference type="PATRIC" id="fig|272123.3.peg.6483"/>
<reference evidence="3" key="1">
    <citation type="journal article" date="2013" name="Proc. Natl. Acad. Sci. U.S.A.">
        <title>Improving the coverage of the cyanobacterial phylum using diversity-driven genome sequencing.</title>
        <authorList>
            <person name="Shih P.M."/>
            <person name="Wu D."/>
            <person name="Latifi A."/>
            <person name="Axen S.D."/>
            <person name="Fewer D.P."/>
            <person name="Talla E."/>
            <person name="Calteau A."/>
            <person name="Cai F."/>
            <person name="Tandeau de Marsac N."/>
            <person name="Rippka R."/>
            <person name="Herdman M."/>
            <person name="Sivonen K."/>
            <person name="Coursin T."/>
            <person name="Laurent T."/>
            <person name="Goodwin L."/>
            <person name="Nolan M."/>
            <person name="Davenport K.W."/>
            <person name="Han C.S."/>
            <person name="Rubin E.M."/>
            <person name="Eisen J.A."/>
            <person name="Woyke T."/>
            <person name="Gugger M."/>
            <person name="Kerfeld C.A."/>
        </authorList>
    </citation>
    <scope>NUCLEOTIDE SEQUENCE [LARGE SCALE GENOMIC DNA]</scope>
    <source>
        <strain evidence="3">ATCC 27899 / PCC 7122</strain>
    </source>
</reference>
<accession>K9ZQ17</accession>
<keyword evidence="1" id="KW-0812">Transmembrane</keyword>
<keyword evidence="2" id="KW-0614">Plasmid</keyword>
<evidence type="ECO:0000313" key="2">
    <source>
        <dbReference type="EMBL" id="AFZ61256.1"/>
    </source>
</evidence>
<organism evidence="2 3">
    <name type="scientific">Anabaena cylindrica (strain ATCC 27899 / PCC 7122)</name>
    <dbReference type="NCBI Taxonomy" id="272123"/>
    <lineage>
        <taxon>Bacteria</taxon>
        <taxon>Bacillati</taxon>
        <taxon>Cyanobacteriota</taxon>
        <taxon>Cyanophyceae</taxon>
        <taxon>Nostocales</taxon>
        <taxon>Nostocaceae</taxon>
        <taxon>Anabaena</taxon>
    </lineage>
</organism>
<dbReference type="RefSeq" id="WP_015217726.1">
    <property type="nucleotide sequence ID" value="NC_019773.1"/>
</dbReference>
<name>K9ZQ17_ANACC</name>
<geneLocation type="plasmid" evidence="2 3">
    <name>pANACY.03</name>
</geneLocation>
<evidence type="ECO:0000313" key="3">
    <source>
        <dbReference type="Proteomes" id="UP000010474"/>
    </source>
</evidence>
<feature type="transmembrane region" description="Helical" evidence="1">
    <location>
        <begin position="50"/>
        <end position="83"/>
    </location>
</feature>
<dbReference type="KEGG" id="acy:Anacy_5973"/>
<sequence length="233" mass="26812">MDKYLFEQNRTSARKPTDIKETPEGFLAIEFTESKLISSSQQQQNSIISWIIALPLILIFGYLFAVALLAFGSILLLIFIVAFSFNRSYRNHIFAQFRIFPGEVFLSTYPLSLGEKCLLTFRRRLKRNKKTKESGQLALKIICLERVEYKKGTDTEVEINILWESQPEVYSVPTNTEVFSLQTNLNIPKYLPPSFEGKNNQIRWIISIEQNIPNIAEQVHSNFVFIVAPVVLA</sequence>
<keyword evidence="1" id="KW-1133">Transmembrane helix</keyword>
<dbReference type="HOGENOM" id="CLU_1155924_0_0_3"/>
<proteinExistence type="predicted"/>
<dbReference type="EMBL" id="CP003662">
    <property type="protein sequence ID" value="AFZ61256.1"/>
    <property type="molecule type" value="Genomic_DNA"/>
</dbReference>
<keyword evidence="3" id="KW-1185">Reference proteome</keyword>
<gene>
    <name evidence="2" type="ordered locus">Anacy_5973</name>
</gene>
<dbReference type="AlphaFoldDB" id="K9ZQ17"/>
<dbReference type="OrthoDB" id="571197at2"/>